<gene>
    <name evidence="1" type="primary">DLEC1_1</name>
    <name evidence="1" type="ORF">FJT64_012209</name>
</gene>
<dbReference type="GO" id="GO:0015631">
    <property type="term" value="F:tubulin binding"/>
    <property type="evidence" value="ECO:0007669"/>
    <property type="project" value="TreeGrafter"/>
</dbReference>
<proteinExistence type="predicted"/>
<dbReference type="InterPro" id="IPR033304">
    <property type="entry name" value="DLEC1"/>
</dbReference>
<dbReference type="PANTHER" id="PTHR46348">
    <property type="entry name" value="DELETED IN LUNG AND ESOPHAGEAL CANCER PROTEIN 1"/>
    <property type="match status" value="1"/>
</dbReference>
<protein>
    <submittedName>
        <fullName evidence="1">Deleted in lung and esophageal cancer protein 1</fullName>
    </submittedName>
</protein>
<dbReference type="AlphaFoldDB" id="A0A6A4VGC3"/>
<keyword evidence="2" id="KW-1185">Reference proteome</keyword>
<dbReference type="OrthoDB" id="2115465at2759"/>
<sequence>MTAEQRAADYCLREVEVVHLTTDSGEERVRFRSKLVLQYMDSHVQAFPVECILALPALRVSVELIEFKQVTVGDVAKRGLYISNPTIGELSWSARLVARLPSPQTSVASRLSRRRSTRLAPRRPDAATFRLSPEFGVLAPRARQHVSLTFAPASCALYSATLELSGPCLPDPVCVLVTGEGTHDELPHMPGT</sequence>
<evidence type="ECO:0000313" key="2">
    <source>
        <dbReference type="Proteomes" id="UP000440578"/>
    </source>
</evidence>
<name>A0A6A4VGC3_AMPAM</name>
<dbReference type="Gene3D" id="2.60.40.10">
    <property type="entry name" value="Immunoglobulins"/>
    <property type="match status" value="1"/>
</dbReference>
<reference evidence="1 2" key="1">
    <citation type="submission" date="2019-07" db="EMBL/GenBank/DDBJ databases">
        <title>Draft genome assembly of a fouling barnacle, Amphibalanus amphitrite (Darwin, 1854): The first reference genome for Thecostraca.</title>
        <authorList>
            <person name="Kim W."/>
        </authorList>
    </citation>
    <scope>NUCLEOTIDE SEQUENCE [LARGE SCALE GENOMIC DNA]</scope>
    <source>
        <strain evidence="1">SNU_AA5</strain>
        <tissue evidence="1">Soma without cirri and trophi</tissue>
    </source>
</reference>
<dbReference type="PANTHER" id="PTHR46348:SF1">
    <property type="entry name" value="DELETED IN LUNG AND ESOPHAGEAL CANCER PROTEIN 1"/>
    <property type="match status" value="1"/>
</dbReference>
<evidence type="ECO:0000313" key="1">
    <source>
        <dbReference type="EMBL" id="KAF0289562.1"/>
    </source>
</evidence>
<dbReference type="InterPro" id="IPR013783">
    <property type="entry name" value="Ig-like_fold"/>
</dbReference>
<dbReference type="GO" id="GO:0005929">
    <property type="term" value="C:cilium"/>
    <property type="evidence" value="ECO:0007669"/>
    <property type="project" value="TreeGrafter"/>
</dbReference>
<dbReference type="EMBL" id="VIIS01002025">
    <property type="protein sequence ID" value="KAF0289562.1"/>
    <property type="molecule type" value="Genomic_DNA"/>
</dbReference>
<organism evidence="1 2">
    <name type="scientific">Amphibalanus amphitrite</name>
    <name type="common">Striped barnacle</name>
    <name type="synonym">Balanus amphitrite</name>
    <dbReference type="NCBI Taxonomy" id="1232801"/>
    <lineage>
        <taxon>Eukaryota</taxon>
        <taxon>Metazoa</taxon>
        <taxon>Ecdysozoa</taxon>
        <taxon>Arthropoda</taxon>
        <taxon>Crustacea</taxon>
        <taxon>Multicrustacea</taxon>
        <taxon>Cirripedia</taxon>
        <taxon>Thoracica</taxon>
        <taxon>Thoracicalcarea</taxon>
        <taxon>Balanomorpha</taxon>
        <taxon>Balanoidea</taxon>
        <taxon>Balanidae</taxon>
        <taxon>Amphibalaninae</taxon>
        <taxon>Amphibalanus</taxon>
    </lineage>
</organism>
<dbReference type="GO" id="GO:0008285">
    <property type="term" value="P:negative regulation of cell population proliferation"/>
    <property type="evidence" value="ECO:0007669"/>
    <property type="project" value="InterPro"/>
</dbReference>
<dbReference type="Proteomes" id="UP000440578">
    <property type="component" value="Unassembled WGS sequence"/>
</dbReference>
<comment type="caution">
    <text evidence="1">The sequence shown here is derived from an EMBL/GenBank/DDBJ whole genome shotgun (WGS) entry which is preliminary data.</text>
</comment>
<accession>A0A6A4VGC3</accession>
<dbReference type="GO" id="GO:0005737">
    <property type="term" value="C:cytoplasm"/>
    <property type="evidence" value="ECO:0007669"/>
    <property type="project" value="TreeGrafter"/>
</dbReference>